<dbReference type="Pfam" id="PF00005">
    <property type="entry name" value="ABC_tran"/>
    <property type="match status" value="1"/>
</dbReference>
<dbReference type="PROSITE" id="PS00211">
    <property type="entry name" value="ABC_TRANSPORTER_1"/>
    <property type="match status" value="1"/>
</dbReference>
<dbReference type="InterPro" id="IPR017871">
    <property type="entry name" value="ABC_transporter-like_CS"/>
</dbReference>
<reference evidence="4 5" key="2">
    <citation type="submission" date="2024-09" db="EMBL/GenBank/DDBJ databases">
        <title>Draft genome sequence of Candidatus Magnetaquicoccaceae bacterium FCR-1.</title>
        <authorList>
            <person name="Shimoshige H."/>
            <person name="Shimamura S."/>
            <person name="Taoka A."/>
            <person name="Kobayashi H."/>
            <person name="Maekawa T."/>
        </authorList>
    </citation>
    <scope>NUCLEOTIDE SEQUENCE [LARGE SCALE GENOMIC DNA]</scope>
    <source>
        <strain evidence="4 5">FCR-1</strain>
    </source>
</reference>
<accession>A0ABQ0C677</accession>
<evidence type="ECO:0000256" key="1">
    <source>
        <dbReference type="ARBA" id="ARBA00022741"/>
    </source>
</evidence>
<sequence length="264" mass="29831">MTWGVQVRAATVGWGDFVLQVGGLTLDANAISGRLPVLGRSGSGKSTLMYLLTFLKRPREGWVRWNFPDGSQAVWGPKGLDASSTLSLTDIRRRCFGFAYQSSTLTPYLRVRENLRYPLEQRGGYSDAEMDRKVHAAMDRVLLRDKNGARIEETTPEEFLERYPNQLSGGQFQRVALAQAMIHDPYVLFADEPTGNLDSETRREVMSLVDRWLTVGDRMVIWVTHHQSDALDPRVNHWLMVANNRCHLRLKGGGKLSETHSEQG</sequence>
<organism evidence="4 5">
    <name type="scientific">Candidatus Magnetaquiglobus chichijimensis</name>
    <dbReference type="NCBI Taxonomy" id="3141448"/>
    <lineage>
        <taxon>Bacteria</taxon>
        <taxon>Pseudomonadati</taxon>
        <taxon>Pseudomonadota</taxon>
        <taxon>Magnetococcia</taxon>
        <taxon>Magnetococcales</taxon>
        <taxon>Candidatus Magnetaquicoccaceae</taxon>
        <taxon>Candidatus Magnetaquiglobus</taxon>
    </lineage>
</organism>
<dbReference type="SUPFAM" id="SSF52540">
    <property type="entry name" value="P-loop containing nucleoside triphosphate hydrolases"/>
    <property type="match status" value="1"/>
</dbReference>
<dbReference type="PANTHER" id="PTHR24220">
    <property type="entry name" value="IMPORT ATP-BINDING PROTEIN"/>
    <property type="match status" value="1"/>
</dbReference>
<evidence type="ECO:0000256" key="2">
    <source>
        <dbReference type="ARBA" id="ARBA00022840"/>
    </source>
</evidence>
<keyword evidence="2" id="KW-0067">ATP-binding</keyword>
<proteinExistence type="predicted"/>
<dbReference type="SMART" id="SM00382">
    <property type="entry name" value="AAA"/>
    <property type="match status" value="1"/>
</dbReference>
<reference evidence="4 5" key="1">
    <citation type="submission" date="2024-05" db="EMBL/GenBank/DDBJ databases">
        <authorList>
            <consortium name="Candidatus Magnetaquicoccaceae bacterium FCR-1 genome sequencing consortium"/>
            <person name="Shimoshige H."/>
            <person name="Shimamura S."/>
            <person name="Taoka A."/>
            <person name="Kobayashi H."/>
            <person name="Maekawa T."/>
        </authorList>
    </citation>
    <scope>NUCLEOTIDE SEQUENCE [LARGE SCALE GENOMIC DNA]</scope>
    <source>
        <strain evidence="4 5">FCR-1</strain>
    </source>
</reference>
<comment type="caution">
    <text evidence="4">The sequence shown here is derived from an EMBL/GenBank/DDBJ whole genome shotgun (WGS) entry which is preliminary data.</text>
</comment>
<name>A0ABQ0C677_9PROT</name>
<evidence type="ECO:0000259" key="3">
    <source>
        <dbReference type="PROSITE" id="PS50893"/>
    </source>
</evidence>
<dbReference type="RefSeq" id="WP_420904101.1">
    <property type="nucleotide sequence ID" value="NZ_BAAFGK010000002.1"/>
</dbReference>
<gene>
    <name evidence="4" type="ORF">SIID45300_00698</name>
</gene>
<evidence type="ECO:0000313" key="4">
    <source>
        <dbReference type="EMBL" id="GAB0056392.1"/>
    </source>
</evidence>
<keyword evidence="1" id="KW-0547">Nucleotide-binding</keyword>
<dbReference type="EMBL" id="BAAFGK010000002">
    <property type="protein sequence ID" value="GAB0056392.1"/>
    <property type="molecule type" value="Genomic_DNA"/>
</dbReference>
<dbReference type="Gene3D" id="3.40.50.300">
    <property type="entry name" value="P-loop containing nucleotide triphosphate hydrolases"/>
    <property type="match status" value="1"/>
</dbReference>
<dbReference type="InterPro" id="IPR027417">
    <property type="entry name" value="P-loop_NTPase"/>
</dbReference>
<evidence type="ECO:0000313" key="5">
    <source>
        <dbReference type="Proteomes" id="UP001628193"/>
    </source>
</evidence>
<dbReference type="PROSITE" id="PS50893">
    <property type="entry name" value="ABC_TRANSPORTER_2"/>
    <property type="match status" value="1"/>
</dbReference>
<protein>
    <recommendedName>
        <fullName evidence="3">ABC transporter domain-containing protein</fullName>
    </recommendedName>
</protein>
<dbReference type="InterPro" id="IPR003593">
    <property type="entry name" value="AAA+_ATPase"/>
</dbReference>
<keyword evidence="5" id="KW-1185">Reference proteome</keyword>
<dbReference type="InterPro" id="IPR015854">
    <property type="entry name" value="ABC_transpr_LolD-like"/>
</dbReference>
<dbReference type="InterPro" id="IPR003439">
    <property type="entry name" value="ABC_transporter-like_ATP-bd"/>
</dbReference>
<dbReference type="Proteomes" id="UP001628193">
    <property type="component" value="Unassembled WGS sequence"/>
</dbReference>
<feature type="domain" description="ABC transporter" evidence="3">
    <location>
        <begin position="7"/>
        <end position="261"/>
    </location>
</feature>